<dbReference type="EMBL" id="GBHO01008081">
    <property type="protein sequence ID" value="JAG35523.1"/>
    <property type="molecule type" value="Transcribed_RNA"/>
</dbReference>
<name>A0A0A9YWP8_LYGHE</name>
<gene>
    <name evidence="1" type="primary">GPC</name>
    <name evidence="1" type="ORF">CM83_7459</name>
    <name evidence="2" type="ORF">g.917</name>
</gene>
<protein>
    <submittedName>
        <fullName evidence="1">Pre-glycoprotein polyprotein GP complex</fullName>
    </submittedName>
</protein>
<proteinExistence type="predicted"/>
<reference evidence="2" key="3">
    <citation type="journal article" date="2016" name="Gigascience">
        <title>De novo construction of an expanded transcriptome assembly for the western tarnished plant bug, Lygus hesperus.</title>
        <authorList>
            <person name="Tassone E.E."/>
            <person name="Geib S.M."/>
            <person name="Hall B."/>
            <person name="Fabrick J.A."/>
            <person name="Brent C.S."/>
            <person name="Hull J.J."/>
        </authorList>
    </citation>
    <scope>NUCLEOTIDE SEQUENCE</scope>
</reference>
<evidence type="ECO:0000313" key="2">
    <source>
        <dbReference type="EMBL" id="JAP96975.1"/>
    </source>
</evidence>
<reference evidence="1" key="1">
    <citation type="journal article" date="2014" name="PLoS ONE">
        <title>Transcriptome-Based Identification of ABC Transporters in the Western Tarnished Plant Bug Lygus hesperus.</title>
        <authorList>
            <person name="Hull J.J."/>
            <person name="Chaney K."/>
            <person name="Geib S.M."/>
            <person name="Fabrick J.A."/>
            <person name="Brent C.S."/>
            <person name="Walsh D."/>
            <person name="Lavine L.C."/>
        </authorList>
    </citation>
    <scope>NUCLEOTIDE SEQUENCE</scope>
</reference>
<accession>A0A0A9YWP8</accession>
<dbReference type="AlphaFoldDB" id="A0A0A9YWP8"/>
<evidence type="ECO:0000313" key="1">
    <source>
        <dbReference type="EMBL" id="JAG35523.1"/>
    </source>
</evidence>
<sequence length="149" mass="16709">MTASHGGLEIKELPKYLQQLDGSGETLFDAKTGAMRANPNSGDPSRLFQGDLNRYHSGDFHHYVETQHRFLTGQSQSFVDFTYDEEVRRAKEKLTNLNGNNTCTMHHDDETRVLVDALYHTNKVVCNDPRHTDTSQSATMTLSSSLSCA</sequence>
<dbReference type="EMBL" id="GDHC01021653">
    <property type="protein sequence ID" value="JAP96975.1"/>
    <property type="molecule type" value="Transcribed_RNA"/>
</dbReference>
<reference evidence="1" key="2">
    <citation type="submission" date="2014-07" db="EMBL/GenBank/DDBJ databases">
        <authorList>
            <person name="Hull J."/>
        </authorList>
    </citation>
    <scope>NUCLEOTIDE SEQUENCE</scope>
</reference>
<organism evidence="1">
    <name type="scientific">Lygus hesperus</name>
    <name type="common">Western plant bug</name>
    <dbReference type="NCBI Taxonomy" id="30085"/>
    <lineage>
        <taxon>Eukaryota</taxon>
        <taxon>Metazoa</taxon>
        <taxon>Ecdysozoa</taxon>
        <taxon>Arthropoda</taxon>
        <taxon>Hexapoda</taxon>
        <taxon>Insecta</taxon>
        <taxon>Pterygota</taxon>
        <taxon>Neoptera</taxon>
        <taxon>Paraneoptera</taxon>
        <taxon>Hemiptera</taxon>
        <taxon>Heteroptera</taxon>
        <taxon>Panheteroptera</taxon>
        <taxon>Cimicomorpha</taxon>
        <taxon>Miridae</taxon>
        <taxon>Mirini</taxon>
        <taxon>Lygus</taxon>
    </lineage>
</organism>